<reference evidence="2" key="1">
    <citation type="submission" date="2023-04" db="EMBL/GenBank/DDBJ databases">
        <authorList>
            <consortium name="ELIXIR-Norway"/>
        </authorList>
    </citation>
    <scope>NUCLEOTIDE SEQUENCE [LARGE SCALE GENOMIC DNA]</scope>
</reference>
<sequence length="54" mass="5917">RALERTAGRRRTPAPLSFCPQSLAMPLCLTRGVPPSPPRPPAHTLRSEEELGKL</sequence>
<protein>
    <submittedName>
        <fullName evidence="2">Uncharacterized protein</fullName>
    </submittedName>
</protein>
<dbReference type="Proteomes" id="UP001176941">
    <property type="component" value="Chromosome 16"/>
</dbReference>
<feature type="non-terminal residue" evidence="2">
    <location>
        <position position="54"/>
    </location>
</feature>
<keyword evidence="3" id="KW-1185">Reference proteome</keyword>
<evidence type="ECO:0000256" key="1">
    <source>
        <dbReference type="SAM" id="MobiDB-lite"/>
    </source>
</evidence>
<dbReference type="EMBL" id="OX459952">
    <property type="protein sequence ID" value="CAI9157707.1"/>
    <property type="molecule type" value="Genomic_DNA"/>
</dbReference>
<feature type="region of interest" description="Disordered" evidence="1">
    <location>
        <begin position="31"/>
        <end position="54"/>
    </location>
</feature>
<proteinExistence type="predicted"/>
<name>A0ABN8YAY1_RANTA</name>
<feature type="non-terminal residue" evidence="2">
    <location>
        <position position="1"/>
    </location>
</feature>
<accession>A0ABN8YAY1</accession>
<organism evidence="2 3">
    <name type="scientific">Rangifer tarandus platyrhynchus</name>
    <name type="common">Svalbard reindeer</name>
    <dbReference type="NCBI Taxonomy" id="3082113"/>
    <lineage>
        <taxon>Eukaryota</taxon>
        <taxon>Metazoa</taxon>
        <taxon>Chordata</taxon>
        <taxon>Craniata</taxon>
        <taxon>Vertebrata</taxon>
        <taxon>Euteleostomi</taxon>
        <taxon>Mammalia</taxon>
        <taxon>Eutheria</taxon>
        <taxon>Laurasiatheria</taxon>
        <taxon>Artiodactyla</taxon>
        <taxon>Ruminantia</taxon>
        <taxon>Pecora</taxon>
        <taxon>Cervidae</taxon>
        <taxon>Odocoileinae</taxon>
        <taxon>Rangifer</taxon>
    </lineage>
</organism>
<gene>
    <name evidence="2" type="ORF">MRATA1EN1_LOCUS6669</name>
</gene>
<evidence type="ECO:0000313" key="2">
    <source>
        <dbReference type="EMBL" id="CAI9157707.1"/>
    </source>
</evidence>
<evidence type="ECO:0000313" key="3">
    <source>
        <dbReference type="Proteomes" id="UP001176941"/>
    </source>
</evidence>
<feature type="compositionally biased region" description="Basic and acidic residues" evidence="1">
    <location>
        <begin position="45"/>
        <end position="54"/>
    </location>
</feature>